<dbReference type="EMBL" id="JAUKUC010000001">
    <property type="protein sequence ID" value="MDO1511939.1"/>
    <property type="molecule type" value="Genomic_DNA"/>
</dbReference>
<dbReference type="SUPFAM" id="SSF49464">
    <property type="entry name" value="Carboxypeptidase regulatory domain-like"/>
    <property type="match status" value="1"/>
</dbReference>
<evidence type="ECO:0008006" key="3">
    <source>
        <dbReference type="Google" id="ProtNLM"/>
    </source>
</evidence>
<dbReference type="Proteomes" id="UP001168579">
    <property type="component" value="Unassembled WGS sequence"/>
</dbReference>
<evidence type="ECO:0000313" key="1">
    <source>
        <dbReference type="EMBL" id="MDO1511939.1"/>
    </source>
</evidence>
<protein>
    <recommendedName>
        <fullName evidence="3">Carboxypeptidase-like regulatory domain-containing protein</fullName>
    </recommendedName>
</protein>
<evidence type="ECO:0000313" key="2">
    <source>
        <dbReference type="Proteomes" id="UP001168579"/>
    </source>
</evidence>
<reference evidence="1" key="1">
    <citation type="journal article" date="2014" name="Int. J. Syst. Evol. Microbiol.">
        <title>Complete genome of a new Firmicutes species belonging to the dominant human colonic microbiota ('Ruminococcus bicirculans') reveals two chromosomes and a selective capacity to utilize plant glucans.</title>
        <authorList>
            <consortium name="NISC Comparative Sequencing Program"/>
            <person name="Wegmann U."/>
            <person name="Louis P."/>
            <person name="Goesmann A."/>
            <person name="Henrissat B."/>
            <person name="Duncan S.H."/>
            <person name="Flint H.J."/>
        </authorList>
    </citation>
    <scope>NUCLEOTIDE SEQUENCE</scope>
    <source>
        <strain evidence="1">CECT 8869</strain>
    </source>
</reference>
<organism evidence="1 2">
    <name type="scientific">Maribacter confluentis</name>
    <dbReference type="NCBI Taxonomy" id="1656093"/>
    <lineage>
        <taxon>Bacteria</taxon>
        <taxon>Pseudomonadati</taxon>
        <taxon>Bacteroidota</taxon>
        <taxon>Flavobacteriia</taxon>
        <taxon>Flavobacteriales</taxon>
        <taxon>Flavobacteriaceae</taxon>
        <taxon>Maribacter</taxon>
    </lineage>
</organism>
<keyword evidence="2" id="KW-1185">Reference proteome</keyword>
<name>A0ABT8RM13_9FLAO</name>
<gene>
    <name evidence="1" type="ORF">Q2T41_04590</name>
</gene>
<dbReference type="RefSeq" id="WP_304435114.1">
    <property type="nucleotide sequence ID" value="NZ_JAUKUC010000001.1"/>
</dbReference>
<proteinExistence type="predicted"/>
<accession>A0ABT8RM13</accession>
<sequence length="388" mass="45544">MKVSFFTFILFSIFGYSQNTLKAIVVDNVDNLPLEFVGIFNTEDHTVTNEDGRFQFSSSLDSITIYLVGYDKIRTTFQKVSDTVYLNKSVLKLNEVTVTNQKTLWQKIGDSIRSNYPIYPYKERFFLRGVLRYNGEITRIQDIQGKLERRTLLYTKDIVPNSKDFKVELTNMRKVGLVKDENQVYFIFETFYELFMNFTPINATGDAFNLTESTFENERKTKLGFQNKPEFINEEVKGHYIINNTNNAIERIYMTIRYKNNPYNKDGDTRFRTVTIEKEMALSKSSNTNKYYLANAKYEVKVEITDDQNSYTSFYDVSFILTTTDNEGSFEVKKNVNATKDLFKINYPYDQNFWKGQNQLLLTEEMSNFIENVQDPNNEFKVKSNIKN</sequence>
<dbReference type="InterPro" id="IPR008969">
    <property type="entry name" value="CarboxyPept-like_regulatory"/>
</dbReference>
<reference evidence="1" key="2">
    <citation type="submission" date="2023-06" db="EMBL/GenBank/DDBJ databases">
        <authorList>
            <person name="Lucena T."/>
            <person name="Sun Q."/>
        </authorList>
    </citation>
    <scope>NUCLEOTIDE SEQUENCE</scope>
    <source>
        <strain evidence="1">CECT 8869</strain>
    </source>
</reference>
<comment type="caution">
    <text evidence="1">The sequence shown here is derived from an EMBL/GenBank/DDBJ whole genome shotgun (WGS) entry which is preliminary data.</text>
</comment>